<feature type="region of interest" description="Disordered" evidence="1">
    <location>
        <begin position="553"/>
        <end position="572"/>
    </location>
</feature>
<dbReference type="PANTHER" id="PTHR33995">
    <property type="entry name" value="PROTEIN CBG18546"/>
    <property type="match status" value="1"/>
</dbReference>
<feature type="signal peptide" evidence="2">
    <location>
        <begin position="1"/>
        <end position="18"/>
    </location>
</feature>
<feature type="compositionally biased region" description="Low complexity" evidence="1">
    <location>
        <begin position="241"/>
        <end position="253"/>
    </location>
</feature>
<evidence type="ECO:0000313" key="3">
    <source>
        <dbReference type="EMBL" id="KAK0406147.1"/>
    </source>
</evidence>
<name>A0AA39HHU0_9BILA</name>
<feature type="compositionally biased region" description="Pro residues" evidence="1">
    <location>
        <begin position="291"/>
        <end position="312"/>
    </location>
</feature>
<comment type="caution">
    <text evidence="3">The sequence shown here is derived from an EMBL/GenBank/DDBJ whole genome shotgun (WGS) entry which is preliminary data.</text>
</comment>
<feature type="compositionally biased region" description="Gly residues" evidence="1">
    <location>
        <begin position="558"/>
        <end position="572"/>
    </location>
</feature>
<feature type="region of interest" description="Disordered" evidence="1">
    <location>
        <begin position="595"/>
        <end position="614"/>
    </location>
</feature>
<dbReference type="InterPro" id="IPR029034">
    <property type="entry name" value="Cystine-knot_cytokine"/>
</dbReference>
<feature type="region of interest" description="Disordered" evidence="1">
    <location>
        <begin position="216"/>
        <end position="315"/>
    </location>
</feature>
<feature type="compositionally biased region" description="Polar residues" evidence="1">
    <location>
        <begin position="452"/>
        <end position="461"/>
    </location>
</feature>
<dbReference type="Proteomes" id="UP001175271">
    <property type="component" value="Unassembled WGS sequence"/>
</dbReference>
<sequence length="801" mass="82444">MFSLLSFSLLHLVRIVSGDVLSQNVGEIAVTYVDPNSISHEHPGYLSFPELVKQKNRGNELDQCPCVSLPGSGRCITYDSRFQAANIPEAVISFVDLSLDGRNLGEPMDSVIKSGWFNCDSQECRNCAAFVFYRLKRAGLVLQSEAFPFPLPEEKKLSPGMCQRLRMGRRVFVPDAPPAAPYVEQMIEAGAREMASQPQPPATGLSGQIDQVLQEEHSREAGLHRGFGTTGGGGGGGGGRVSPQIQPQAQVPAPAQPPPPAPAAAAFEQPPQPSSAPPPLQEAPQPVVVAAPPPGQEPHPPPNWPPLPPPPLTATISFEDLLQPTPPSTNVVSPQPQFAPAQLPAPQMAQFLLPDGFQQVPQAAQPNTGFQAPQETLQLSTFQAPQQTAQTGTFEAPQSLIEAQSFQQPQVQFQAQPQFAQTVEGQAPQFDAQTGFQNPLSVGEQGFQNVQGQGAQGQFSTGETGAEGAGIAGGEAGRFGGLPQTVTNLGFTGNVAQGQVPQAGVNFGVSGGEFGSQTGGLLQGGQNLGAVNQFLQSGSQALRTGLSNIPGIGQQQGSLGGQGGQGTFGGLGGSQTGIGAGAGLGGQAGSEGHGGLGGISGIGGTQGGSTGLEKVTSHEGLLGGAGANLGGSTPSHGGGGVESSLGGLGGGLGGAEAGLGGAAGSLGGAAGGLGGGLFGRKKRQAAQPPVLGERFVISCVERGEPESEETDLLNLCTACWTWRQLPADYFPRLVNELVCKENDFCLSGWGSCQQRYRNLDVLRRVQGDWVPTTISIATCCDCRVKAGTEAHPLVVGNKKMS</sequence>
<feature type="compositionally biased region" description="Gly residues" evidence="1">
    <location>
        <begin position="228"/>
        <end position="240"/>
    </location>
</feature>
<organism evidence="3 4">
    <name type="scientific">Steinernema hermaphroditum</name>
    <dbReference type="NCBI Taxonomy" id="289476"/>
    <lineage>
        <taxon>Eukaryota</taxon>
        <taxon>Metazoa</taxon>
        <taxon>Ecdysozoa</taxon>
        <taxon>Nematoda</taxon>
        <taxon>Chromadorea</taxon>
        <taxon>Rhabditida</taxon>
        <taxon>Tylenchina</taxon>
        <taxon>Panagrolaimomorpha</taxon>
        <taxon>Strongyloidoidea</taxon>
        <taxon>Steinernematidae</taxon>
        <taxon>Steinernema</taxon>
    </lineage>
</organism>
<feature type="region of interest" description="Disordered" evidence="1">
    <location>
        <begin position="452"/>
        <end position="476"/>
    </location>
</feature>
<keyword evidence="2" id="KW-0732">Signal</keyword>
<gene>
    <name evidence="3" type="ORF">QR680_018394</name>
</gene>
<reference evidence="3" key="1">
    <citation type="submission" date="2023-06" db="EMBL/GenBank/DDBJ databases">
        <title>Genomic analysis of the entomopathogenic nematode Steinernema hermaphroditum.</title>
        <authorList>
            <person name="Schwarz E.M."/>
            <person name="Heppert J.K."/>
            <person name="Baniya A."/>
            <person name="Schwartz H.T."/>
            <person name="Tan C.-H."/>
            <person name="Antoshechkin I."/>
            <person name="Sternberg P.W."/>
            <person name="Goodrich-Blair H."/>
            <person name="Dillman A.R."/>
        </authorList>
    </citation>
    <scope>NUCLEOTIDE SEQUENCE</scope>
    <source>
        <strain evidence="3">PS9179</strain>
        <tissue evidence="3">Whole animal</tissue>
    </source>
</reference>
<dbReference type="SUPFAM" id="SSF57501">
    <property type="entry name" value="Cystine-knot cytokines"/>
    <property type="match status" value="1"/>
</dbReference>
<accession>A0AA39HHU0</accession>
<protein>
    <submittedName>
        <fullName evidence="3">Uncharacterized protein</fullName>
    </submittedName>
</protein>
<keyword evidence="4" id="KW-1185">Reference proteome</keyword>
<dbReference type="AlphaFoldDB" id="A0AA39HHU0"/>
<feature type="compositionally biased region" description="Gly residues" evidence="1">
    <location>
        <begin position="595"/>
        <end position="610"/>
    </location>
</feature>
<feature type="chain" id="PRO_5041365136" evidence="2">
    <location>
        <begin position="19"/>
        <end position="801"/>
    </location>
</feature>
<feature type="compositionally biased region" description="Gly residues" evidence="1">
    <location>
        <begin position="465"/>
        <end position="476"/>
    </location>
</feature>
<evidence type="ECO:0000313" key="4">
    <source>
        <dbReference type="Proteomes" id="UP001175271"/>
    </source>
</evidence>
<evidence type="ECO:0000256" key="2">
    <source>
        <dbReference type="SAM" id="SignalP"/>
    </source>
</evidence>
<proteinExistence type="predicted"/>
<feature type="compositionally biased region" description="Pro residues" evidence="1">
    <location>
        <begin position="270"/>
        <end position="281"/>
    </location>
</feature>
<feature type="region of interest" description="Disordered" evidence="1">
    <location>
        <begin position="623"/>
        <end position="644"/>
    </location>
</feature>
<dbReference type="EMBL" id="JAUCMV010000004">
    <property type="protein sequence ID" value="KAK0406147.1"/>
    <property type="molecule type" value="Genomic_DNA"/>
</dbReference>
<dbReference type="PANTHER" id="PTHR33995:SF8">
    <property type="entry name" value="PRION-LIKE-(Q_N-RICH)-DOMAIN-BEARING PROTEIN"/>
    <property type="match status" value="1"/>
</dbReference>
<evidence type="ECO:0000256" key="1">
    <source>
        <dbReference type="SAM" id="MobiDB-lite"/>
    </source>
</evidence>